<evidence type="ECO:0000256" key="4">
    <source>
        <dbReference type="ARBA" id="ARBA00022448"/>
    </source>
</evidence>
<evidence type="ECO:0000256" key="8">
    <source>
        <dbReference type="ARBA" id="ARBA00022737"/>
    </source>
</evidence>
<dbReference type="SUPFAM" id="SSF48371">
    <property type="entry name" value="ARM repeat"/>
    <property type="match status" value="1"/>
</dbReference>
<evidence type="ECO:0000256" key="7">
    <source>
        <dbReference type="ARBA" id="ARBA00022679"/>
    </source>
</evidence>
<evidence type="ECO:0000256" key="2">
    <source>
        <dbReference type="ARBA" id="ARBA00010394"/>
    </source>
</evidence>
<dbReference type="AlphaFoldDB" id="A0A6A3AGW3"/>
<evidence type="ECO:0000256" key="12">
    <source>
        <dbReference type="PROSITE-ProRule" id="PRU00259"/>
    </source>
</evidence>
<dbReference type="GO" id="GO:0006749">
    <property type="term" value="P:glutathione metabolic process"/>
    <property type="evidence" value="ECO:0007669"/>
    <property type="project" value="InterPro"/>
</dbReference>
<keyword evidence="7" id="KW-0808">Transferase</keyword>
<dbReference type="Gene3D" id="1.20.1050.10">
    <property type="match status" value="1"/>
</dbReference>
<feature type="repeat" description="ARM" evidence="12">
    <location>
        <begin position="797"/>
        <end position="840"/>
    </location>
</feature>
<dbReference type="PROSITE" id="PS50404">
    <property type="entry name" value="GST_NTER"/>
    <property type="match status" value="1"/>
</dbReference>
<accession>A0A6A3AGW3</accession>
<evidence type="ECO:0000256" key="11">
    <source>
        <dbReference type="ARBA" id="ARBA00047960"/>
    </source>
</evidence>
<dbReference type="SFLD" id="SFLDS00019">
    <property type="entry name" value="Glutathione_Transferase_(cytos"/>
    <property type="match status" value="1"/>
</dbReference>
<evidence type="ECO:0000256" key="9">
    <source>
        <dbReference type="ARBA" id="ARBA00022927"/>
    </source>
</evidence>
<dbReference type="InterPro" id="IPR004046">
    <property type="entry name" value="GST_C"/>
</dbReference>
<dbReference type="GO" id="GO:0005829">
    <property type="term" value="C:cytosol"/>
    <property type="evidence" value="ECO:0007669"/>
    <property type="project" value="UniProtKB-SubCell"/>
</dbReference>
<dbReference type="PANTHER" id="PTHR23316">
    <property type="entry name" value="IMPORTIN ALPHA"/>
    <property type="match status" value="1"/>
</dbReference>
<keyword evidence="9" id="KW-0653">Protein transport</keyword>
<dbReference type="Pfam" id="PF00514">
    <property type="entry name" value="Arm"/>
    <property type="match status" value="5"/>
</dbReference>
<protein>
    <recommendedName>
        <fullName evidence="3">glutathione transferase</fullName>
        <ecNumber evidence="3">2.5.1.18</ecNumber>
    </recommendedName>
</protein>
<evidence type="ECO:0000256" key="1">
    <source>
        <dbReference type="ARBA" id="ARBA00004514"/>
    </source>
</evidence>
<evidence type="ECO:0000259" key="13">
    <source>
        <dbReference type="PROSITE" id="PS50404"/>
    </source>
</evidence>
<dbReference type="InterPro" id="IPR036282">
    <property type="entry name" value="Glutathione-S-Trfase_C_sf"/>
</dbReference>
<comment type="similarity">
    <text evidence="2">Belongs to the importin alpha family.</text>
</comment>
<evidence type="ECO:0000256" key="6">
    <source>
        <dbReference type="ARBA" id="ARBA00022575"/>
    </source>
</evidence>
<dbReference type="Gene3D" id="1.25.10.10">
    <property type="entry name" value="Leucine-rich Repeat Variant"/>
    <property type="match status" value="1"/>
</dbReference>
<dbReference type="Gene3D" id="3.40.30.10">
    <property type="entry name" value="Glutaredoxin"/>
    <property type="match status" value="1"/>
</dbReference>
<keyword evidence="6" id="KW-0216">Detoxification</keyword>
<dbReference type="InterPro" id="IPR000225">
    <property type="entry name" value="Armadillo"/>
</dbReference>
<comment type="subcellular location">
    <subcellularLocation>
        <location evidence="1">Cytoplasm</location>
        <location evidence="1">Cytosol</location>
    </subcellularLocation>
</comment>
<dbReference type="CDD" id="cd03185">
    <property type="entry name" value="GST_C_Tau"/>
    <property type="match status" value="1"/>
</dbReference>
<name>A0A6A3AGW3_HIBSY</name>
<dbReference type="SUPFAM" id="SSF52833">
    <property type="entry name" value="Thioredoxin-like"/>
    <property type="match status" value="1"/>
</dbReference>
<keyword evidence="15" id="KW-1185">Reference proteome</keyword>
<dbReference type="GO" id="GO:0015031">
    <property type="term" value="P:protein transport"/>
    <property type="evidence" value="ECO:0007669"/>
    <property type="project" value="UniProtKB-KW"/>
</dbReference>
<dbReference type="SUPFAM" id="SSF57889">
    <property type="entry name" value="Cysteine-rich domain"/>
    <property type="match status" value="5"/>
</dbReference>
<dbReference type="GO" id="GO:0004364">
    <property type="term" value="F:glutathione transferase activity"/>
    <property type="evidence" value="ECO:0007669"/>
    <property type="project" value="UniProtKB-EC"/>
</dbReference>
<dbReference type="InterPro" id="IPR040079">
    <property type="entry name" value="Glutathione_S-Trfase"/>
</dbReference>
<feature type="domain" description="GST N-terminal" evidence="13">
    <location>
        <begin position="2"/>
        <end position="81"/>
    </location>
</feature>
<dbReference type="SUPFAM" id="SSF47616">
    <property type="entry name" value="GST C-terminal domain-like"/>
    <property type="match status" value="1"/>
</dbReference>
<dbReference type="InterPro" id="IPR045074">
    <property type="entry name" value="GST_C_Tau"/>
</dbReference>
<comment type="caution">
    <text evidence="14">The sequence shown here is derived from an EMBL/GenBank/DDBJ whole genome shotgun (WGS) entry which is preliminary data.</text>
</comment>
<dbReference type="GO" id="GO:0009407">
    <property type="term" value="P:toxin catabolic process"/>
    <property type="evidence" value="ECO:0007669"/>
    <property type="project" value="UniProtKB-ARBA"/>
</dbReference>
<dbReference type="Pfam" id="PF00043">
    <property type="entry name" value="GST_C"/>
    <property type="match status" value="1"/>
</dbReference>
<dbReference type="Pfam" id="PF03107">
    <property type="entry name" value="C1_2"/>
    <property type="match status" value="2"/>
</dbReference>
<dbReference type="InterPro" id="IPR046349">
    <property type="entry name" value="C1-like_sf"/>
</dbReference>
<dbReference type="EMBL" id="VEPZ02001004">
    <property type="protein sequence ID" value="KAE8703033.1"/>
    <property type="molecule type" value="Genomic_DNA"/>
</dbReference>
<dbReference type="FunFam" id="3.40.30.10:FF:000014">
    <property type="entry name" value="Tau class glutathione S-transferase"/>
    <property type="match status" value="1"/>
</dbReference>
<evidence type="ECO:0000256" key="10">
    <source>
        <dbReference type="ARBA" id="ARBA00025743"/>
    </source>
</evidence>
<dbReference type="InterPro" id="IPR004146">
    <property type="entry name" value="DC1"/>
</dbReference>
<evidence type="ECO:0000313" key="15">
    <source>
        <dbReference type="Proteomes" id="UP000436088"/>
    </source>
</evidence>
<dbReference type="InterPro" id="IPR004045">
    <property type="entry name" value="Glutathione_S-Trfase_N"/>
</dbReference>
<keyword evidence="5" id="KW-0963">Cytoplasm</keyword>
<dbReference type="InterPro" id="IPR036249">
    <property type="entry name" value="Thioredoxin-like_sf"/>
</dbReference>
<organism evidence="14 15">
    <name type="scientific">Hibiscus syriacus</name>
    <name type="common">Rose of Sharon</name>
    <dbReference type="NCBI Taxonomy" id="106335"/>
    <lineage>
        <taxon>Eukaryota</taxon>
        <taxon>Viridiplantae</taxon>
        <taxon>Streptophyta</taxon>
        <taxon>Embryophyta</taxon>
        <taxon>Tracheophyta</taxon>
        <taxon>Spermatophyta</taxon>
        <taxon>Magnoliopsida</taxon>
        <taxon>eudicotyledons</taxon>
        <taxon>Gunneridae</taxon>
        <taxon>Pentapetalae</taxon>
        <taxon>rosids</taxon>
        <taxon>malvids</taxon>
        <taxon>Malvales</taxon>
        <taxon>Malvaceae</taxon>
        <taxon>Malvoideae</taxon>
        <taxon>Hibiscus</taxon>
    </lineage>
</organism>
<dbReference type="InterPro" id="IPR016024">
    <property type="entry name" value="ARM-type_fold"/>
</dbReference>
<comment type="catalytic activity">
    <reaction evidence="11">
        <text>RX + glutathione = an S-substituted glutathione + a halide anion + H(+)</text>
        <dbReference type="Rhea" id="RHEA:16437"/>
        <dbReference type="ChEBI" id="CHEBI:15378"/>
        <dbReference type="ChEBI" id="CHEBI:16042"/>
        <dbReference type="ChEBI" id="CHEBI:17792"/>
        <dbReference type="ChEBI" id="CHEBI:57925"/>
        <dbReference type="ChEBI" id="CHEBI:90779"/>
        <dbReference type="EC" id="2.5.1.18"/>
    </reaction>
</comment>
<sequence length="1146" mass="129532">MAAVKLHGSWLSPFTFRVICALKLKGISYEYIDEDLSDKSPLLLQYNPIHKKVPVLVHDGKPICESTVILRYIDEIWPHNPLLPTDPYEKAHSDRKAFPNRRRRTGAGCEGVLESVGNHRGHGLIEGKKFFGGDEISMVDIAFCSVAHWLGVIEEFSGLKVLEPHKLPKLSSWIQNFKSVPLIKENLPDRAKMIAMLKRRREEIWISNVPANVITLAIDILRTLKGNVVKNVEGRSVSDGAFACEACDVCLHKSCAVKKPGRNLYHEITHPLHLQHRLQLQWLDDDFICDKCLYISAGYRCSCVSCDFTLDLACASSASGTELPKDEEPLSFCIDMDCAKLLPTLKLACHPHRLAYFRGTSELDCRTCGKHCGGGDCICRCVQCDISFHLKCVVPSKATSKYHRHPLILTESVKEYDSDEFCCDDCENEKDPKHPVYYCQSCIFVAHIPCVLPDVDEDQITSSMESEEALSEKEMEQNEGSNGIHALCNFKLGVKCSALTAHELGVSQEKRMDRVTELHHFSHQHKLVLGYSNDPIEETRCKICESSIFGPAYFCPESCLRLPQKIQVPFHLKHMLVFQQPEERSNPQCYACPLSIEKENFAYSCEDCQLDLHPICANYLKRPLKCESHLDDLYYFGKDYQLLRAKDNYIPWETHFACHKCENTCKEEPFYRCLQCSINFHLKCVPIPEVVQSKYHRHPLTLTDSFVEDDSGLYYCDFSEKERNPKDHVEDVSCEESLQKKRREGLQPQPIQLENVPAMVTGVWTDDTNLQLKATTQFRELLSIEKGPPIDQVIQAGVVPRFVEFLESEDFPKIQFEAAWVLTNIASGTSENTKVVIDHGAVPILVKLLGSPSDDVREQSIWALGNVAGDSPASRDVALGHGALLPLLAHLNEHPKLSVLRIATWTLLNFFRGKPLPPFVQHVLFIQMMNISYLMHVGHSYLSDGTNAEIQTVIEAGVCRRLVELLQHPSLSVLKPALRAVGNIASADDVQTQAVIEADIIAHLVHLLQSGETLDIKGEAARAISNATSHGTHVQINFLVSQGCIKPLCDLLNCRDLNIIKVCLEGLENIQKAGEADKTKGTTGRMNPYAQMISDAKDWNKMDHLLYHVDNEIRKKACKVFKFDWVQREIHRLALQRLWMEMMETY</sequence>
<dbReference type="PROSITE" id="PS50176">
    <property type="entry name" value="ARM_REPEAT"/>
    <property type="match status" value="2"/>
</dbReference>
<gene>
    <name evidence="14" type="ORF">F3Y22_tig00110478pilonHSYRG00256</name>
</gene>
<reference evidence="14" key="1">
    <citation type="submission" date="2019-09" db="EMBL/GenBank/DDBJ databases">
        <title>Draft genome information of white flower Hibiscus syriacus.</title>
        <authorList>
            <person name="Kim Y.-M."/>
        </authorList>
    </citation>
    <scope>NUCLEOTIDE SEQUENCE [LARGE SCALE GENOMIC DNA]</scope>
    <source>
        <strain evidence="14">YM2019G1</strain>
    </source>
</reference>
<dbReference type="Proteomes" id="UP000436088">
    <property type="component" value="Unassembled WGS sequence"/>
</dbReference>
<evidence type="ECO:0000313" key="14">
    <source>
        <dbReference type="EMBL" id="KAE8703033.1"/>
    </source>
</evidence>
<keyword evidence="8" id="KW-0677">Repeat</keyword>
<dbReference type="InterPro" id="IPR011989">
    <property type="entry name" value="ARM-like"/>
</dbReference>
<dbReference type="EC" id="2.5.1.18" evidence="3"/>
<dbReference type="SMART" id="SM00185">
    <property type="entry name" value="ARM"/>
    <property type="match status" value="6"/>
</dbReference>
<dbReference type="CDD" id="cd03058">
    <property type="entry name" value="GST_N_Tau"/>
    <property type="match status" value="1"/>
</dbReference>
<keyword evidence="4" id="KW-0813">Transport</keyword>
<evidence type="ECO:0000256" key="5">
    <source>
        <dbReference type="ARBA" id="ARBA00022490"/>
    </source>
</evidence>
<dbReference type="Pfam" id="PF02798">
    <property type="entry name" value="GST_N"/>
    <property type="match status" value="1"/>
</dbReference>
<proteinExistence type="inferred from homology"/>
<comment type="similarity">
    <text evidence="10">Belongs to the GST superfamily. Tau family.</text>
</comment>
<dbReference type="SFLD" id="SFLDG00358">
    <property type="entry name" value="Main_(cytGST)"/>
    <property type="match status" value="1"/>
</dbReference>
<evidence type="ECO:0000256" key="3">
    <source>
        <dbReference type="ARBA" id="ARBA00012452"/>
    </source>
</evidence>
<feature type="repeat" description="ARM" evidence="12">
    <location>
        <begin position="840"/>
        <end position="882"/>
    </location>
</feature>